<feature type="domain" description="Transposase IS204/IS1001/IS1096/IS1165 helix-turn-helix" evidence="2">
    <location>
        <begin position="1"/>
        <end position="36"/>
    </location>
</feature>
<evidence type="ECO:0000259" key="1">
    <source>
        <dbReference type="Pfam" id="PF01610"/>
    </source>
</evidence>
<dbReference type="Pfam" id="PF01610">
    <property type="entry name" value="DDE_Tnp_ISL3"/>
    <property type="match status" value="1"/>
</dbReference>
<evidence type="ECO:0000313" key="4">
    <source>
        <dbReference type="Proteomes" id="UP000714380"/>
    </source>
</evidence>
<dbReference type="Pfam" id="PF13542">
    <property type="entry name" value="HTH_Tnp_ISL3"/>
    <property type="match status" value="1"/>
</dbReference>
<name>A0ABS7ZXL1_9GAMM</name>
<evidence type="ECO:0000313" key="3">
    <source>
        <dbReference type="EMBL" id="MCA6065340.1"/>
    </source>
</evidence>
<comment type="caution">
    <text evidence="3">The sequence shown here is derived from an EMBL/GenBank/DDBJ whole genome shotgun (WGS) entry which is preliminary data.</text>
</comment>
<keyword evidence="4" id="KW-1185">Reference proteome</keyword>
<organism evidence="3 4">
    <name type="scientific">Thalassolituus marinus</name>
    <dbReference type="NCBI Taxonomy" id="671053"/>
    <lineage>
        <taxon>Bacteria</taxon>
        <taxon>Pseudomonadati</taxon>
        <taxon>Pseudomonadota</taxon>
        <taxon>Gammaproteobacteria</taxon>
        <taxon>Oceanospirillales</taxon>
        <taxon>Oceanospirillaceae</taxon>
        <taxon>Thalassolituus</taxon>
    </lineage>
</organism>
<protein>
    <submittedName>
        <fullName evidence="3">ISL3 family transposase</fullName>
    </submittedName>
</protein>
<dbReference type="InterPro" id="IPR002560">
    <property type="entry name" value="Transposase_DDE"/>
</dbReference>
<sequence length="103" mass="12104">MTRSFMLWIEVLVQTMPVAHVARLTGVHWHTVKAIDYQRLKREQREPDRQGLKRLIMDEFALFKGHRYATVVVNADNQQLLWVGEGRSRAAVRPFFEWLGVEA</sequence>
<feature type="non-terminal residue" evidence="3">
    <location>
        <position position="103"/>
    </location>
</feature>
<gene>
    <name evidence="3" type="ORF">I9W95_17220</name>
</gene>
<reference evidence="3 4" key="1">
    <citation type="submission" date="2020-12" db="EMBL/GenBank/DDBJ databases">
        <title>Novel Thalassolituus-related marine hydrocarbonoclastic bacteria mediated algae-derived hydrocarbons mineralization in twilight zone of the northern South China Sea.</title>
        <authorList>
            <person name="Dong C."/>
        </authorList>
    </citation>
    <scope>NUCLEOTIDE SEQUENCE [LARGE SCALE GENOMIC DNA]</scope>
    <source>
        <strain evidence="3 4">IMCC1826</strain>
    </source>
</reference>
<evidence type="ECO:0000259" key="2">
    <source>
        <dbReference type="Pfam" id="PF13542"/>
    </source>
</evidence>
<accession>A0ABS7ZXL1</accession>
<dbReference type="InterPro" id="IPR032877">
    <property type="entry name" value="Transposase_HTH"/>
</dbReference>
<dbReference type="Proteomes" id="UP000714380">
    <property type="component" value="Unassembled WGS sequence"/>
</dbReference>
<proteinExistence type="predicted"/>
<feature type="domain" description="Transposase IS204/IS1001/IS1096/IS1165 DDE" evidence="1">
    <location>
        <begin position="56"/>
        <end position="99"/>
    </location>
</feature>
<dbReference type="EMBL" id="JAEDAH010000104">
    <property type="protein sequence ID" value="MCA6065340.1"/>
    <property type="molecule type" value="Genomic_DNA"/>
</dbReference>